<protein>
    <submittedName>
        <fullName evidence="1">Uncharacterized protein</fullName>
    </submittedName>
</protein>
<gene>
    <name evidence="1" type="ORF">RHMOL_Rhmol06G0114300</name>
</gene>
<name>A0ACC0NC05_RHOML</name>
<sequence length="70" mass="7789">MMHAACIFLWNLDTTAERALIQQHFAAITVMASSNKDAVVAAKLNSNRQPLLDSSRQASNENEHDTPHKQ</sequence>
<comment type="caution">
    <text evidence="1">The sequence shown here is derived from an EMBL/GenBank/DDBJ whole genome shotgun (WGS) entry which is preliminary data.</text>
</comment>
<reference evidence="1" key="1">
    <citation type="submission" date="2022-02" db="EMBL/GenBank/DDBJ databases">
        <title>Plant Genome Project.</title>
        <authorList>
            <person name="Zhang R.-G."/>
        </authorList>
    </citation>
    <scope>NUCLEOTIDE SEQUENCE</scope>
    <source>
        <strain evidence="1">AT1</strain>
    </source>
</reference>
<accession>A0ACC0NC05</accession>
<evidence type="ECO:0000313" key="1">
    <source>
        <dbReference type="EMBL" id="KAI8550531.1"/>
    </source>
</evidence>
<proteinExistence type="predicted"/>
<organism evidence="1 2">
    <name type="scientific">Rhododendron molle</name>
    <name type="common">Chinese azalea</name>
    <name type="synonym">Azalea mollis</name>
    <dbReference type="NCBI Taxonomy" id="49168"/>
    <lineage>
        <taxon>Eukaryota</taxon>
        <taxon>Viridiplantae</taxon>
        <taxon>Streptophyta</taxon>
        <taxon>Embryophyta</taxon>
        <taxon>Tracheophyta</taxon>
        <taxon>Spermatophyta</taxon>
        <taxon>Magnoliopsida</taxon>
        <taxon>eudicotyledons</taxon>
        <taxon>Gunneridae</taxon>
        <taxon>Pentapetalae</taxon>
        <taxon>asterids</taxon>
        <taxon>Ericales</taxon>
        <taxon>Ericaceae</taxon>
        <taxon>Ericoideae</taxon>
        <taxon>Rhodoreae</taxon>
        <taxon>Rhododendron</taxon>
    </lineage>
</organism>
<dbReference type="Proteomes" id="UP001062846">
    <property type="component" value="Chromosome 6"/>
</dbReference>
<dbReference type="EMBL" id="CM046393">
    <property type="protein sequence ID" value="KAI8550531.1"/>
    <property type="molecule type" value="Genomic_DNA"/>
</dbReference>
<keyword evidence="2" id="KW-1185">Reference proteome</keyword>
<evidence type="ECO:0000313" key="2">
    <source>
        <dbReference type="Proteomes" id="UP001062846"/>
    </source>
</evidence>